<proteinExistence type="predicted"/>
<accession>A0A8S5V9A4</accession>
<name>A0A8S5V9A4_9CAUD</name>
<evidence type="ECO:0000313" key="1">
    <source>
        <dbReference type="EMBL" id="DAG03270.1"/>
    </source>
</evidence>
<reference evidence="1" key="1">
    <citation type="journal article" date="2021" name="Proc. Natl. Acad. Sci. U.S.A.">
        <title>A Catalog of Tens of Thousands of Viruses from Human Metagenomes Reveals Hidden Associations with Chronic Diseases.</title>
        <authorList>
            <person name="Tisza M.J."/>
            <person name="Buck C.B."/>
        </authorList>
    </citation>
    <scope>NUCLEOTIDE SEQUENCE</scope>
    <source>
        <strain evidence="1">Ct2D011</strain>
    </source>
</reference>
<protein>
    <submittedName>
        <fullName evidence="1">Uncharacterized protein</fullName>
    </submittedName>
</protein>
<dbReference type="EMBL" id="BK016226">
    <property type="protein sequence ID" value="DAG03270.1"/>
    <property type="molecule type" value="Genomic_DNA"/>
</dbReference>
<organism evidence="1">
    <name type="scientific">Siphoviridae sp. ct2D011</name>
    <dbReference type="NCBI Taxonomy" id="2825314"/>
    <lineage>
        <taxon>Viruses</taxon>
        <taxon>Duplodnaviria</taxon>
        <taxon>Heunggongvirae</taxon>
        <taxon>Uroviricota</taxon>
        <taxon>Caudoviricetes</taxon>
    </lineage>
</organism>
<sequence>MFAEKRFSGIGVLNFIRADLDIYNNGNGGIVLNYYAIRGNEDKINPLVTQQ</sequence>